<sequence>MDPAASFNFDGDDDKEELDSDLLEVPSSPKPGNPLKILLKGYQDRLEKNPLVTKSITCACVSALGSLLSHVNDNNPQGPSPSGNKPPTATKLQQLAEIAAFALYGGLVGGPLTHFWNQWLEREAGSTSWKVLVDQLIAQPPMLFLMHVVLDMAGAAVQELPKAWNRSLQKTGQSVVMSWRFWPLAVYIITRFAKKERHLTIGTHVAALYWMSKIARQRSNSGIRY</sequence>
<comment type="similarity">
    <text evidence="2 6">Belongs to the peroxisomal membrane protein PXMP2/4 family.</text>
</comment>
<dbReference type="GO" id="GO:0005778">
    <property type="term" value="C:peroxisomal membrane"/>
    <property type="evidence" value="ECO:0007669"/>
    <property type="project" value="TreeGrafter"/>
</dbReference>
<keyword evidence="3" id="KW-0812">Transmembrane</keyword>
<keyword evidence="5" id="KW-0472">Membrane</keyword>
<evidence type="ECO:0000256" key="5">
    <source>
        <dbReference type="ARBA" id="ARBA00023136"/>
    </source>
</evidence>
<name>A0A9N8EHW1_9STRA</name>
<dbReference type="EMBL" id="CAICTM010001157">
    <property type="protein sequence ID" value="CAB9521058.1"/>
    <property type="molecule type" value="Genomic_DNA"/>
</dbReference>
<dbReference type="PANTHER" id="PTHR11266">
    <property type="entry name" value="PEROXISOMAL MEMBRANE PROTEIN 2, PXMP2 MPV17"/>
    <property type="match status" value="1"/>
</dbReference>
<gene>
    <name evidence="8" type="ORF">SEMRO_1159_G247620.1</name>
</gene>
<feature type="region of interest" description="Disordered" evidence="7">
    <location>
        <begin position="1"/>
        <end position="31"/>
    </location>
</feature>
<comment type="caution">
    <text evidence="8">The sequence shown here is derived from an EMBL/GenBank/DDBJ whole genome shotgun (WGS) entry which is preliminary data.</text>
</comment>
<comment type="subcellular location">
    <subcellularLocation>
        <location evidence="1">Membrane</location>
        <topology evidence="1">Multi-pass membrane protein</topology>
    </subcellularLocation>
</comment>
<dbReference type="OrthoDB" id="860at2759"/>
<keyword evidence="9" id="KW-1185">Reference proteome</keyword>
<dbReference type="PANTHER" id="PTHR11266:SF80">
    <property type="entry name" value="PEROXISOMAL MEMBRANE PROTEIN 2"/>
    <property type="match status" value="1"/>
</dbReference>
<evidence type="ECO:0000256" key="1">
    <source>
        <dbReference type="ARBA" id="ARBA00004141"/>
    </source>
</evidence>
<dbReference type="InterPro" id="IPR007248">
    <property type="entry name" value="Mpv17_PMP22"/>
</dbReference>
<evidence type="ECO:0000256" key="3">
    <source>
        <dbReference type="ARBA" id="ARBA00022692"/>
    </source>
</evidence>
<dbReference type="Proteomes" id="UP001153069">
    <property type="component" value="Unassembled WGS sequence"/>
</dbReference>
<evidence type="ECO:0000256" key="7">
    <source>
        <dbReference type="SAM" id="MobiDB-lite"/>
    </source>
</evidence>
<evidence type="ECO:0000256" key="2">
    <source>
        <dbReference type="ARBA" id="ARBA00006824"/>
    </source>
</evidence>
<dbReference type="AlphaFoldDB" id="A0A9N8EHW1"/>
<evidence type="ECO:0000313" key="9">
    <source>
        <dbReference type="Proteomes" id="UP001153069"/>
    </source>
</evidence>
<organism evidence="8 9">
    <name type="scientific">Seminavis robusta</name>
    <dbReference type="NCBI Taxonomy" id="568900"/>
    <lineage>
        <taxon>Eukaryota</taxon>
        <taxon>Sar</taxon>
        <taxon>Stramenopiles</taxon>
        <taxon>Ochrophyta</taxon>
        <taxon>Bacillariophyta</taxon>
        <taxon>Bacillariophyceae</taxon>
        <taxon>Bacillariophycidae</taxon>
        <taxon>Naviculales</taxon>
        <taxon>Naviculaceae</taxon>
        <taxon>Seminavis</taxon>
    </lineage>
</organism>
<accession>A0A9N8EHW1</accession>
<proteinExistence type="inferred from homology"/>
<keyword evidence="4" id="KW-1133">Transmembrane helix</keyword>
<evidence type="ECO:0000256" key="4">
    <source>
        <dbReference type="ARBA" id="ARBA00022989"/>
    </source>
</evidence>
<evidence type="ECO:0000313" key="8">
    <source>
        <dbReference type="EMBL" id="CAB9521058.1"/>
    </source>
</evidence>
<feature type="compositionally biased region" description="Acidic residues" evidence="7">
    <location>
        <begin position="10"/>
        <end position="22"/>
    </location>
</feature>
<evidence type="ECO:0000256" key="6">
    <source>
        <dbReference type="RuleBase" id="RU363053"/>
    </source>
</evidence>
<protein>
    <submittedName>
        <fullName evidence="8">Peroxisomal membrane protein</fullName>
    </submittedName>
</protein>
<reference evidence="8" key="1">
    <citation type="submission" date="2020-06" db="EMBL/GenBank/DDBJ databases">
        <authorList>
            <consortium name="Plant Systems Biology data submission"/>
        </authorList>
    </citation>
    <scope>NUCLEOTIDE SEQUENCE</scope>
    <source>
        <strain evidence="8">D6</strain>
    </source>
</reference>